<feature type="active site" description="Proton acceptor" evidence="4">
    <location>
        <position position="348"/>
    </location>
</feature>
<dbReference type="PRINTS" id="PR00412">
    <property type="entry name" value="EPOXHYDRLASE"/>
</dbReference>
<dbReference type="PANTHER" id="PTHR21661">
    <property type="entry name" value="EPOXIDE HYDROLASE 1-RELATED"/>
    <property type="match status" value="1"/>
</dbReference>
<dbReference type="SUPFAM" id="SSF53474">
    <property type="entry name" value="alpha/beta-Hydrolases"/>
    <property type="match status" value="1"/>
</dbReference>
<evidence type="ECO:0000313" key="7">
    <source>
        <dbReference type="Proteomes" id="UP000317043"/>
    </source>
</evidence>
<organism evidence="6 7">
    <name type="scientific">Stackebrandtia endophytica</name>
    <dbReference type="NCBI Taxonomy" id="1496996"/>
    <lineage>
        <taxon>Bacteria</taxon>
        <taxon>Bacillati</taxon>
        <taxon>Actinomycetota</taxon>
        <taxon>Actinomycetes</taxon>
        <taxon>Glycomycetales</taxon>
        <taxon>Glycomycetaceae</taxon>
        <taxon>Stackebrandtia</taxon>
    </lineage>
</organism>
<keyword evidence="3" id="KW-0378">Hydrolase</keyword>
<accession>A0A543AVL9</accession>
<name>A0A543AVL9_9ACTN</name>
<sequence>MISPFTIDIPQPDVDDLRRRLRDTRWPRTLPGEGWDRGVPMDYLRRIAGHWAEAFDWREAERQLNRFTQFTTEIDGDPLHFVHVRSSREDAVALLLCHGWPNSFVEFSRTIPLLTEPEDPTAPAFHVVVPSIPGFGFSALPEGTKTTVHLVAQRLVTLMDRLGYRRYGTQGGDLGAYLAPEVATIAPDRVIGVHVDGGLGFPTDDDIAEMSPSDRAEYDELTGWTSSGLDHHALLRRAPQTMSYAWADSPVGLLAWHLHKFKEFGYLTETPDEAIDLDQMLTNVSIYWFTGTEGTSSWPMYETEKSVFPLGQRTVPSGVYGGGPDLFRRYAEKYNTIVHWPQPEPVGHFIAMEQPQNHVADIRAFFEKVRLGQVMHSGRLIDHR</sequence>
<dbReference type="InterPro" id="IPR010497">
    <property type="entry name" value="Epoxide_hydro_N"/>
</dbReference>
<gene>
    <name evidence="6" type="ORF">FB566_2158</name>
</gene>
<dbReference type="PANTHER" id="PTHR21661:SF35">
    <property type="entry name" value="EPOXIDE HYDROLASE"/>
    <property type="match status" value="1"/>
</dbReference>
<dbReference type="InterPro" id="IPR029058">
    <property type="entry name" value="AB_hydrolase_fold"/>
</dbReference>
<dbReference type="Pfam" id="PF06441">
    <property type="entry name" value="EHN"/>
    <property type="match status" value="1"/>
</dbReference>
<dbReference type="AlphaFoldDB" id="A0A543AVL9"/>
<feature type="domain" description="Epoxide hydrolase N-terminal" evidence="5">
    <location>
        <begin position="2"/>
        <end position="107"/>
    </location>
</feature>
<dbReference type="InterPro" id="IPR016292">
    <property type="entry name" value="Epoxide_hydrolase"/>
</dbReference>
<dbReference type="InterPro" id="IPR000639">
    <property type="entry name" value="Epox_hydrolase-like"/>
</dbReference>
<comment type="caution">
    <text evidence="6">The sequence shown here is derived from an EMBL/GenBank/DDBJ whole genome shotgun (WGS) entry which is preliminary data.</text>
</comment>
<dbReference type="OrthoDB" id="4654311at2"/>
<comment type="similarity">
    <text evidence="1">Belongs to the peptidase S33 family.</text>
</comment>
<proteinExistence type="inferred from homology"/>
<dbReference type="Proteomes" id="UP000317043">
    <property type="component" value="Unassembled WGS sequence"/>
</dbReference>
<dbReference type="GO" id="GO:0004301">
    <property type="term" value="F:epoxide hydrolase activity"/>
    <property type="evidence" value="ECO:0007669"/>
    <property type="project" value="TreeGrafter"/>
</dbReference>
<reference evidence="6 7" key="1">
    <citation type="submission" date="2019-06" db="EMBL/GenBank/DDBJ databases">
        <title>Sequencing the genomes of 1000 actinobacteria strains.</title>
        <authorList>
            <person name="Klenk H.-P."/>
        </authorList>
    </citation>
    <scope>NUCLEOTIDE SEQUENCE [LARGE SCALE GENOMIC DNA]</scope>
    <source>
        <strain evidence="6 7">DSM 45928</strain>
    </source>
</reference>
<feature type="active site" description="Proton donor" evidence="4">
    <location>
        <position position="301"/>
    </location>
</feature>
<dbReference type="GO" id="GO:0097176">
    <property type="term" value="P:epoxide metabolic process"/>
    <property type="evidence" value="ECO:0007669"/>
    <property type="project" value="TreeGrafter"/>
</dbReference>
<evidence type="ECO:0000256" key="3">
    <source>
        <dbReference type="ARBA" id="ARBA00022801"/>
    </source>
</evidence>
<keyword evidence="2" id="KW-0058">Aromatic hydrocarbons catabolism</keyword>
<dbReference type="EMBL" id="VFOW01000001">
    <property type="protein sequence ID" value="TQL76625.1"/>
    <property type="molecule type" value="Genomic_DNA"/>
</dbReference>
<dbReference type="Gene3D" id="3.40.50.1820">
    <property type="entry name" value="alpha/beta hydrolase"/>
    <property type="match status" value="1"/>
</dbReference>
<evidence type="ECO:0000313" key="6">
    <source>
        <dbReference type="EMBL" id="TQL76625.1"/>
    </source>
</evidence>
<keyword evidence="7" id="KW-1185">Reference proteome</keyword>
<evidence type="ECO:0000259" key="5">
    <source>
        <dbReference type="Pfam" id="PF06441"/>
    </source>
</evidence>
<feature type="active site" description="Nucleophile" evidence="4">
    <location>
        <position position="173"/>
    </location>
</feature>
<evidence type="ECO:0000256" key="4">
    <source>
        <dbReference type="PIRSR" id="PIRSR001112-1"/>
    </source>
</evidence>
<protein>
    <submittedName>
        <fullName evidence="6">Pimeloyl-ACP methyl ester carboxylesterase</fullName>
    </submittedName>
</protein>
<evidence type="ECO:0000256" key="2">
    <source>
        <dbReference type="ARBA" id="ARBA00022797"/>
    </source>
</evidence>
<dbReference type="PIRSF" id="PIRSF001112">
    <property type="entry name" value="Epoxide_hydrolase"/>
    <property type="match status" value="1"/>
</dbReference>
<dbReference type="RefSeq" id="WP_142038292.1">
    <property type="nucleotide sequence ID" value="NZ_JBHTGS010000001.1"/>
</dbReference>
<evidence type="ECO:0000256" key="1">
    <source>
        <dbReference type="ARBA" id="ARBA00010088"/>
    </source>
</evidence>
<dbReference type="InParanoid" id="A0A543AVL9"/>